<dbReference type="Proteomes" id="UP000029981">
    <property type="component" value="Chromosome 6"/>
</dbReference>
<reference evidence="1 2" key="4">
    <citation type="journal article" date="2011" name="BMC Genomics">
        <title>RNA-Seq improves annotation of protein-coding genes in the cucumber genome.</title>
        <authorList>
            <person name="Li Z."/>
            <person name="Zhang Z."/>
            <person name="Yan P."/>
            <person name="Huang S."/>
            <person name="Fei Z."/>
            <person name="Lin K."/>
        </authorList>
    </citation>
    <scope>NUCLEOTIDE SEQUENCE [LARGE SCALE GENOMIC DNA]</scope>
    <source>
        <strain evidence="2">cv. 9930</strain>
    </source>
</reference>
<reference evidence="1 2" key="3">
    <citation type="journal article" date="2010" name="BMC Genomics">
        <title>Transcriptome sequencing and comparative analysis of cucumber flowers with different sex types.</title>
        <authorList>
            <person name="Guo S."/>
            <person name="Zheng Y."/>
            <person name="Joung J.G."/>
            <person name="Liu S."/>
            <person name="Zhang Z."/>
            <person name="Crasta O.R."/>
            <person name="Sobral B.W."/>
            <person name="Xu Y."/>
            <person name="Huang S."/>
            <person name="Fei Z."/>
        </authorList>
    </citation>
    <scope>NUCLEOTIDE SEQUENCE [LARGE SCALE GENOMIC DNA]</scope>
    <source>
        <strain evidence="2">cv. 9930</strain>
    </source>
</reference>
<evidence type="ECO:0000313" key="1">
    <source>
        <dbReference type="EMBL" id="KGN45677.1"/>
    </source>
</evidence>
<organism evidence="1 2">
    <name type="scientific">Cucumis sativus</name>
    <name type="common">Cucumber</name>
    <dbReference type="NCBI Taxonomy" id="3659"/>
    <lineage>
        <taxon>Eukaryota</taxon>
        <taxon>Viridiplantae</taxon>
        <taxon>Streptophyta</taxon>
        <taxon>Embryophyta</taxon>
        <taxon>Tracheophyta</taxon>
        <taxon>Spermatophyta</taxon>
        <taxon>Magnoliopsida</taxon>
        <taxon>eudicotyledons</taxon>
        <taxon>Gunneridae</taxon>
        <taxon>Pentapetalae</taxon>
        <taxon>rosids</taxon>
        <taxon>fabids</taxon>
        <taxon>Cucurbitales</taxon>
        <taxon>Cucurbitaceae</taxon>
        <taxon>Benincaseae</taxon>
        <taxon>Cucumis</taxon>
    </lineage>
</organism>
<accession>A0A0A0KBB1</accession>
<sequence length="116" mass="13178">MKPLLLTSKTVRLTRFPISGGKQPLSLLPMKRIWLRLDIWPMVLGMQPWNSLLAKETTETVEFPMVSGIKELNLLLFKKMASNSLVKSVEGISPSKSLYLRSRYFALDHSRTTSGK</sequence>
<proteinExistence type="predicted"/>
<protein>
    <submittedName>
        <fullName evidence="1">Uncharacterized protein</fullName>
    </submittedName>
</protein>
<name>A0A0A0KBB1_CUCSA</name>
<dbReference type="Gramene" id="KGN45677">
    <property type="protein sequence ID" value="KGN45677"/>
    <property type="gene ID" value="Csa_6G005165"/>
</dbReference>
<keyword evidence="2" id="KW-1185">Reference proteome</keyword>
<reference evidence="1 2" key="1">
    <citation type="journal article" date="2009" name="Nat. Genet.">
        <title>The genome of the cucumber, Cucumis sativus L.</title>
        <authorList>
            <person name="Huang S."/>
            <person name="Li R."/>
            <person name="Zhang Z."/>
            <person name="Li L."/>
            <person name="Gu X."/>
            <person name="Fan W."/>
            <person name="Lucas W.J."/>
            <person name="Wang X."/>
            <person name="Xie B."/>
            <person name="Ni P."/>
            <person name="Ren Y."/>
            <person name="Zhu H."/>
            <person name="Li J."/>
            <person name="Lin K."/>
            <person name="Jin W."/>
            <person name="Fei Z."/>
            <person name="Li G."/>
            <person name="Staub J."/>
            <person name="Kilian A."/>
            <person name="van der Vossen E.A."/>
            <person name="Wu Y."/>
            <person name="Guo J."/>
            <person name="He J."/>
            <person name="Jia Z."/>
            <person name="Ren Y."/>
            <person name="Tian G."/>
            <person name="Lu Y."/>
            <person name="Ruan J."/>
            <person name="Qian W."/>
            <person name="Wang M."/>
            <person name="Huang Q."/>
            <person name="Li B."/>
            <person name="Xuan Z."/>
            <person name="Cao J."/>
            <person name="Asan"/>
            <person name="Wu Z."/>
            <person name="Zhang J."/>
            <person name="Cai Q."/>
            <person name="Bai Y."/>
            <person name="Zhao B."/>
            <person name="Han Y."/>
            <person name="Li Y."/>
            <person name="Li X."/>
            <person name="Wang S."/>
            <person name="Shi Q."/>
            <person name="Liu S."/>
            <person name="Cho W.K."/>
            <person name="Kim J.Y."/>
            <person name="Xu Y."/>
            <person name="Heller-Uszynska K."/>
            <person name="Miao H."/>
            <person name="Cheng Z."/>
            <person name="Zhang S."/>
            <person name="Wu J."/>
            <person name="Yang Y."/>
            <person name="Kang H."/>
            <person name="Li M."/>
            <person name="Liang H."/>
            <person name="Ren X."/>
            <person name="Shi Z."/>
            <person name="Wen M."/>
            <person name="Jian M."/>
            <person name="Yang H."/>
            <person name="Zhang G."/>
            <person name="Yang Z."/>
            <person name="Chen R."/>
            <person name="Liu S."/>
            <person name="Li J."/>
            <person name="Ma L."/>
            <person name="Liu H."/>
            <person name="Zhou Y."/>
            <person name="Zhao J."/>
            <person name="Fang X."/>
            <person name="Li G."/>
            <person name="Fang L."/>
            <person name="Li Y."/>
            <person name="Liu D."/>
            <person name="Zheng H."/>
            <person name="Zhang Y."/>
            <person name="Qin N."/>
            <person name="Li Z."/>
            <person name="Yang G."/>
            <person name="Yang S."/>
            <person name="Bolund L."/>
            <person name="Kristiansen K."/>
            <person name="Zheng H."/>
            <person name="Li S."/>
            <person name="Zhang X."/>
            <person name="Yang H."/>
            <person name="Wang J."/>
            <person name="Sun R."/>
            <person name="Zhang B."/>
            <person name="Jiang S."/>
            <person name="Wang J."/>
            <person name="Du Y."/>
            <person name="Li S."/>
        </authorList>
    </citation>
    <scope>NUCLEOTIDE SEQUENCE [LARGE SCALE GENOMIC DNA]</scope>
    <source>
        <strain evidence="2">cv. 9930</strain>
    </source>
</reference>
<dbReference type="EMBL" id="CM002927">
    <property type="protein sequence ID" value="KGN45677.1"/>
    <property type="molecule type" value="Genomic_DNA"/>
</dbReference>
<evidence type="ECO:0000313" key="2">
    <source>
        <dbReference type="Proteomes" id="UP000029981"/>
    </source>
</evidence>
<reference evidence="1 2" key="2">
    <citation type="journal article" date="2009" name="PLoS ONE">
        <title>An integrated genetic and cytogenetic map of the cucumber genome.</title>
        <authorList>
            <person name="Ren Y."/>
            <person name="Zhang Z."/>
            <person name="Liu J."/>
            <person name="Staub J.E."/>
            <person name="Han Y."/>
            <person name="Cheng Z."/>
            <person name="Li X."/>
            <person name="Lu J."/>
            <person name="Miao H."/>
            <person name="Kang H."/>
            <person name="Xie B."/>
            <person name="Gu X."/>
            <person name="Wang X."/>
            <person name="Du Y."/>
            <person name="Jin W."/>
            <person name="Huang S."/>
        </authorList>
    </citation>
    <scope>NUCLEOTIDE SEQUENCE [LARGE SCALE GENOMIC DNA]</scope>
    <source>
        <strain evidence="2">cv. 9930</strain>
    </source>
</reference>
<dbReference type="AlphaFoldDB" id="A0A0A0KBB1"/>
<gene>
    <name evidence="1" type="ORF">Csa_6G005165</name>
</gene>